<feature type="domain" description="Peptidase S49" evidence="5">
    <location>
        <begin position="89"/>
        <end position="228"/>
    </location>
</feature>
<dbReference type="Proteomes" id="UP000193200">
    <property type="component" value="Unassembled WGS sequence"/>
</dbReference>
<comment type="similarity">
    <text evidence="1">Belongs to the peptidase S49 family.</text>
</comment>
<dbReference type="SUPFAM" id="SSF52096">
    <property type="entry name" value="ClpP/crotonase"/>
    <property type="match status" value="1"/>
</dbReference>
<dbReference type="PANTHER" id="PTHR42987:SF8">
    <property type="entry name" value="PROTEINASE"/>
    <property type="match status" value="1"/>
</dbReference>
<organism evidence="6 7">
    <name type="scientific">Oceanibacterium hippocampi</name>
    <dbReference type="NCBI Taxonomy" id="745714"/>
    <lineage>
        <taxon>Bacteria</taxon>
        <taxon>Pseudomonadati</taxon>
        <taxon>Pseudomonadota</taxon>
        <taxon>Alphaproteobacteria</taxon>
        <taxon>Sneathiellales</taxon>
        <taxon>Sneathiellaceae</taxon>
        <taxon>Oceanibacterium</taxon>
    </lineage>
</organism>
<dbReference type="CDD" id="cd07023">
    <property type="entry name" value="S49_Sppa_N_C"/>
    <property type="match status" value="1"/>
</dbReference>
<keyword evidence="2" id="KW-0645">Protease</keyword>
<evidence type="ECO:0000313" key="7">
    <source>
        <dbReference type="Proteomes" id="UP000193200"/>
    </source>
</evidence>
<accession>A0A1Y5TTU9</accession>
<dbReference type="InterPro" id="IPR029045">
    <property type="entry name" value="ClpP/crotonase-like_dom_sf"/>
</dbReference>
<dbReference type="InterPro" id="IPR002142">
    <property type="entry name" value="Peptidase_S49"/>
</dbReference>
<dbReference type="GO" id="GO:0006508">
    <property type="term" value="P:proteolysis"/>
    <property type="evidence" value="ECO:0007669"/>
    <property type="project" value="UniProtKB-KW"/>
</dbReference>
<proteinExistence type="inferred from homology"/>
<evidence type="ECO:0000313" key="6">
    <source>
        <dbReference type="EMBL" id="SLN72495.1"/>
    </source>
</evidence>
<dbReference type="OrthoDB" id="9764363at2"/>
<reference evidence="6 7" key="1">
    <citation type="submission" date="2017-03" db="EMBL/GenBank/DDBJ databases">
        <authorList>
            <person name="Afonso C.L."/>
            <person name="Miller P.J."/>
            <person name="Scott M.A."/>
            <person name="Spackman E."/>
            <person name="Goraichik I."/>
            <person name="Dimitrov K.M."/>
            <person name="Suarez D.L."/>
            <person name="Swayne D.E."/>
        </authorList>
    </citation>
    <scope>NUCLEOTIDE SEQUENCE [LARGE SCALE GENOMIC DNA]</scope>
    <source>
        <strain evidence="6 7">CECT 7691</strain>
    </source>
</reference>
<dbReference type="InParanoid" id="A0A1Y5TTU9"/>
<dbReference type="AlphaFoldDB" id="A0A1Y5TTU9"/>
<keyword evidence="7" id="KW-1185">Reference proteome</keyword>
<dbReference type="GO" id="GO:0008236">
    <property type="term" value="F:serine-type peptidase activity"/>
    <property type="evidence" value="ECO:0007669"/>
    <property type="project" value="UniProtKB-KW"/>
</dbReference>
<evidence type="ECO:0000256" key="1">
    <source>
        <dbReference type="ARBA" id="ARBA00008683"/>
    </source>
</evidence>
<evidence type="ECO:0000259" key="5">
    <source>
        <dbReference type="Pfam" id="PF01343"/>
    </source>
</evidence>
<dbReference type="EMBL" id="FWFR01000003">
    <property type="protein sequence ID" value="SLN72495.1"/>
    <property type="molecule type" value="Genomic_DNA"/>
</dbReference>
<dbReference type="InterPro" id="IPR047272">
    <property type="entry name" value="S49_SppA_C"/>
</dbReference>
<protein>
    <submittedName>
        <fullName evidence="6">Putative signal peptide peptidase SppA</fullName>
        <ecNumber evidence="6">3.4.21.-</ecNumber>
    </submittedName>
</protein>
<dbReference type="Gene3D" id="6.20.330.10">
    <property type="match status" value="1"/>
</dbReference>
<keyword evidence="3 6" id="KW-0378">Hydrolase</keyword>
<sequence>MTDRLRSLLPARFRERPPVVAVIRLAGVIAPGGSPLRGPNLNLAGLAGPIERAFSIKGVKAVALVINSPGGSPVQSALISARIRQFAAEKKVPVIAFTEDVAASGGYWLALAADEIYADENSIVGSIGVVSAGFGFPGLLDKLGIERRVHTAGEEKALLDPFRPEREEDIARLKELQGDIYDSFKAHVQDRRGDRLKTRRGKEIFSGRVWTGRKALALGLIDGIGELRGEMRRRYGEKVKLRLIGGEKSWLRRRMGLAGSGGAEALVDAVMARLEARLHWARFGL</sequence>
<evidence type="ECO:0000256" key="2">
    <source>
        <dbReference type="ARBA" id="ARBA00022670"/>
    </source>
</evidence>
<evidence type="ECO:0000256" key="4">
    <source>
        <dbReference type="ARBA" id="ARBA00022825"/>
    </source>
</evidence>
<evidence type="ECO:0000256" key="3">
    <source>
        <dbReference type="ARBA" id="ARBA00022801"/>
    </source>
</evidence>
<dbReference type="PANTHER" id="PTHR42987">
    <property type="entry name" value="PEPTIDASE S49"/>
    <property type="match status" value="1"/>
</dbReference>
<dbReference type="Pfam" id="PF01343">
    <property type="entry name" value="Peptidase_S49"/>
    <property type="match status" value="1"/>
</dbReference>
<name>A0A1Y5TTU9_9PROT</name>
<keyword evidence="4" id="KW-0720">Serine protease</keyword>
<dbReference type="Gene3D" id="3.90.226.10">
    <property type="entry name" value="2-enoyl-CoA Hydratase, Chain A, domain 1"/>
    <property type="match status" value="1"/>
</dbReference>
<gene>
    <name evidence="6" type="primary">sppA_2</name>
    <name evidence="6" type="ORF">OCH7691_03484</name>
</gene>
<dbReference type="EC" id="3.4.21.-" evidence="6"/>